<dbReference type="PIRSF" id="PIRSF000401">
    <property type="entry name" value="RPL11_MTase"/>
    <property type="match status" value="1"/>
</dbReference>
<dbReference type="NCBIfam" id="NF001785">
    <property type="entry name" value="PRK00517.2-2"/>
    <property type="match status" value="1"/>
</dbReference>
<name>A0A1K1NSB0_9FLAO</name>
<dbReference type="GO" id="GO:0032259">
    <property type="term" value="P:methylation"/>
    <property type="evidence" value="ECO:0007669"/>
    <property type="project" value="UniProtKB-KW"/>
</dbReference>
<dbReference type="CDD" id="cd02440">
    <property type="entry name" value="AdoMet_MTases"/>
    <property type="match status" value="1"/>
</dbReference>
<dbReference type="InterPro" id="IPR029063">
    <property type="entry name" value="SAM-dependent_MTases_sf"/>
</dbReference>
<comment type="catalytic activity">
    <reaction evidence="6">
        <text>L-lysyl-[protein] + 3 S-adenosyl-L-methionine = N(6),N(6),N(6)-trimethyl-L-lysyl-[protein] + 3 S-adenosyl-L-homocysteine + 3 H(+)</text>
        <dbReference type="Rhea" id="RHEA:54192"/>
        <dbReference type="Rhea" id="RHEA-COMP:9752"/>
        <dbReference type="Rhea" id="RHEA-COMP:13826"/>
        <dbReference type="ChEBI" id="CHEBI:15378"/>
        <dbReference type="ChEBI" id="CHEBI:29969"/>
        <dbReference type="ChEBI" id="CHEBI:57856"/>
        <dbReference type="ChEBI" id="CHEBI:59789"/>
        <dbReference type="ChEBI" id="CHEBI:61961"/>
    </reaction>
</comment>
<comment type="similarity">
    <text evidence="1 6">Belongs to the methyltransferase superfamily. PrmA family.</text>
</comment>
<evidence type="ECO:0000256" key="1">
    <source>
        <dbReference type="ARBA" id="ARBA00009741"/>
    </source>
</evidence>
<accession>A0A1K1NSB0</accession>
<evidence type="ECO:0000256" key="6">
    <source>
        <dbReference type="HAMAP-Rule" id="MF_00735"/>
    </source>
</evidence>
<dbReference type="GO" id="GO:0008276">
    <property type="term" value="F:protein methyltransferase activity"/>
    <property type="evidence" value="ECO:0007669"/>
    <property type="project" value="UniProtKB-UniRule"/>
</dbReference>
<keyword evidence="4 6" id="KW-0808">Transferase</keyword>
<gene>
    <name evidence="6" type="primary">prmA</name>
    <name evidence="7" type="ORF">SAMN05660313_01324</name>
</gene>
<keyword evidence="5 6" id="KW-0949">S-adenosyl-L-methionine</keyword>
<keyword evidence="3 6" id="KW-0489">Methyltransferase</keyword>
<reference evidence="8" key="1">
    <citation type="submission" date="2016-11" db="EMBL/GenBank/DDBJ databases">
        <authorList>
            <person name="Varghese N."/>
            <person name="Submissions S."/>
        </authorList>
    </citation>
    <scope>NUCLEOTIDE SEQUENCE [LARGE SCALE GENOMIC DNA]</scope>
    <source>
        <strain evidence="8">DSM 24786</strain>
    </source>
</reference>
<dbReference type="RefSeq" id="WP_072303011.1">
    <property type="nucleotide sequence ID" value="NZ_CBDUMO010000032.1"/>
</dbReference>
<organism evidence="7 8">
    <name type="scientific">Cellulophaga fucicola</name>
    <dbReference type="NCBI Taxonomy" id="76595"/>
    <lineage>
        <taxon>Bacteria</taxon>
        <taxon>Pseudomonadati</taxon>
        <taxon>Bacteroidota</taxon>
        <taxon>Flavobacteriia</taxon>
        <taxon>Flavobacteriales</taxon>
        <taxon>Flavobacteriaceae</taxon>
        <taxon>Cellulophaga</taxon>
    </lineage>
</organism>
<dbReference type="GO" id="GO:0005840">
    <property type="term" value="C:ribosome"/>
    <property type="evidence" value="ECO:0007669"/>
    <property type="project" value="UniProtKB-KW"/>
</dbReference>
<evidence type="ECO:0000256" key="3">
    <source>
        <dbReference type="ARBA" id="ARBA00022603"/>
    </source>
</evidence>
<keyword evidence="8" id="KW-1185">Reference proteome</keyword>
<dbReference type="InterPro" id="IPR050078">
    <property type="entry name" value="Ribosomal_L11_MeTrfase_PrmA"/>
</dbReference>
<dbReference type="HAMAP" id="MF_00735">
    <property type="entry name" value="Methyltr_PrmA"/>
    <property type="match status" value="1"/>
</dbReference>
<dbReference type="OrthoDB" id="9785995at2"/>
<protein>
    <recommendedName>
        <fullName evidence="6">Ribosomal protein L11 methyltransferase</fullName>
        <shortName evidence="6">L11 Mtase</shortName>
        <ecNumber evidence="6">2.1.1.-</ecNumber>
    </recommendedName>
</protein>
<evidence type="ECO:0000313" key="8">
    <source>
        <dbReference type="Proteomes" id="UP000183257"/>
    </source>
</evidence>
<feature type="binding site" evidence="6">
    <location>
        <position position="173"/>
    </location>
    <ligand>
        <name>S-adenosyl-L-methionine</name>
        <dbReference type="ChEBI" id="CHEBI:59789"/>
    </ligand>
</feature>
<dbReference type="GO" id="GO:0005737">
    <property type="term" value="C:cytoplasm"/>
    <property type="evidence" value="ECO:0007669"/>
    <property type="project" value="UniProtKB-SubCell"/>
</dbReference>
<feature type="binding site" evidence="6">
    <location>
        <position position="151"/>
    </location>
    <ligand>
        <name>S-adenosyl-L-methionine</name>
        <dbReference type="ChEBI" id="CHEBI:59789"/>
    </ligand>
</feature>
<dbReference type="PANTHER" id="PTHR43648:SF1">
    <property type="entry name" value="ELECTRON TRANSFER FLAVOPROTEIN BETA SUBUNIT LYSINE METHYLTRANSFERASE"/>
    <property type="match status" value="1"/>
</dbReference>
<keyword evidence="7" id="KW-0687">Ribonucleoprotein</keyword>
<dbReference type="Gene3D" id="3.40.50.150">
    <property type="entry name" value="Vaccinia Virus protein VP39"/>
    <property type="match status" value="1"/>
</dbReference>
<dbReference type="SUPFAM" id="SSF53335">
    <property type="entry name" value="S-adenosyl-L-methionine-dependent methyltransferases"/>
    <property type="match status" value="1"/>
</dbReference>
<comment type="subcellular location">
    <subcellularLocation>
        <location evidence="6">Cytoplasm</location>
    </subcellularLocation>
</comment>
<dbReference type="STRING" id="76595.SAMN05660313_01324"/>
<feature type="binding site" evidence="6">
    <location>
        <position position="215"/>
    </location>
    <ligand>
        <name>S-adenosyl-L-methionine</name>
        <dbReference type="ChEBI" id="CHEBI:59789"/>
    </ligand>
</feature>
<sequence length="278" mass="31788">MADLIYIEYNFTVAPLQPASDILIAQLGEIGFDSFVENEEGVQAYILKDLWKEDSVKDVQILTNENFNISYDFKEIEQQNWNSEWEKNFEKIVVEDICTVRAPFHEKPNTEFDIVIEPKMSFGTGHHETTHMMLQHILEHDFKGKSVLDMGSGTGVLAILAAMKNAGSVDAIDIDNWCYLNAVENKERNNCNQINVFEGDVSLLKDQKYNIIIANINRNILLADIPSYAKCLTKDGILFLSGFYKEDIPVITEKCNEVGLKFEKNLEKNNWVAVKYVF</sequence>
<keyword evidence="2 6" id="KW-0963">Cytoplasm</keyword>
<dbReference type="EMBL" id="FPIY01000002">
    <property type="protein sequence ID" value="SFW38139.1"/>
    <property type="molecule type" value="Genomic_DNA"/>
</dbReference>
<evidence type="ECO:0000313" key="7">
    <source>
        <dbReference type="EMBL" id="SFW38139.1"/>
    </source>
</evidence>
<dbReference type="AlphaFoldDB" id="A0A1K1NSB0"/>
<proteinExistence type="inferred from homology"/>
<dbReference type="Pfam" id="PF06325">
    <property type="entry name" value="PrmA"/>
    <property type="match status" value="1"/>
</dbReference>
<keyword evidence="7" id="KW-0689">Ribosomal protein</keyword>
<evidence type="ECO:0000256" key="4">
    <source>
        <dbReference type="ARBA" id="ARBA00022679"/>
    </source>
</evidence>
<dbReference type="InterPro" id="IPR004498">
    <property type="entry name" value="Ribosomal_PrmA_MeTrfase"/>
</dbReference>
<comment type="function">
    <text evidence="6">Methylates ribosomal protein L11.</text>
</comment>
<evidence type="ECO:0000256" key="5">
    <source>
        <dbReference type="ARBA" id="ARBA00022691"/>
    </source>
</evidence>
<evidence type="ECO:0000256" key="2">
    <source>
        <dbReference type="ARBA" id="ARBA00022490"/>
    </source>
</evidence>
<feature type="binding site" evidence="6">
    <location>
        <position position="130"/>
    </location>
    <ligand>
        <name>S-adenosyl-L-methionine</name>
        <dbReference type="ChEBI" id="CHEBI:59789"/>
    </ligand>
</feature>
<dbReference type="EC" id="2.1.1.-" evidence="6"/>
<dbReference type="Proteomes" id="UP000183257">
    <property type="component" value="Unassembled WGS sequence"/>
</dbReference>
<dbReference type="PANTHER" id="PTHR43648">
    <property type="entry name" value="ELECTRON TRANSFER FLAVOPROTEIN BETA SUBUNIT LYSINE METHYLTRANSFERASE"/>
    <property type="match status" value="1"/>
</dbReference>